<gene>
    <name evidence="3" type="ORF">H1P_5870001</name>
</gene>
<evidence type="ECO:0000256" key="1">
    <source>
        <dbReference type="ARBA" id="ARBA00022549"/>
    </source>
</evidence>
<name>A0A563W0R1_9CYAN</name>
<dbReference type="AlphaFoldDB" id="A0A563W0R1"/>
<sequence length="139" mass="15807">MLERLAIDKEYLVRQSVAENIKTPVTILEQLVRNEIDNIGATVVKNPQCNFQIKEIIFKSFGKSQQPSLSRLAVFLTDYAESEDLAANYNSTSWLERYAISQNSQTPDDTLKLLAKDCNQIVRATAKESLKKRQSLLNK</sequence>
<dbReference type="Gene3D" id="1.25.10.10">
    <property type="entry name" value="Leucine-rich Repeat Variant"/>
    <property type="match status" value="1"/>
</dbReference>
<accession>A0A563W0R1</accession>
<keyword evidence="2" id="KW-0605">Phycobilisome</keyword>
<organism evidence="3 4">
    <name type="scientific">Hyella patelloides LEGE 07179</name>
    <dbReference type="NCBI Taxonomy" id="945734"/>
    <lineage>
        <taxon>Bacteria</taxon>
        <taxon>Bacillati</taxon>
        <taxon>Cyanobacteriota</taxon>
        <taxon>Cyanophyceae</taxon>
        <taxon>Pleurocapsales</taxon>
        <taxon>Hyellaceae</taxon>
        <taxon>Hyella</taxon>
    </lineage>
</organism>
<dbReference type="OrthoDB" id="518079at2"/>
<evidence type="ECO:0000313" key="3">
    <source>
        <dbReference type="EMBL" id="VEP17302.1"/>
    </source>
</evidence>
<dbReference type="InterPro" id="IPR016024">
    <property type="entry name" value="ARM-type_fold"/>
</dbReference>
<proteinExistence type="predicted"/>
<keyword evidence="4" id="KW-1185">Reference proteome</keyword>
<protein>
    <submittedName>
        <fullName evidence="3">Uncharacterized protein</fullName>
    </submittedName>
</protein>
<keyword evidence="1" id="KW-0042">Antenna complex</keyword>
<dbReference type="SUPFAM" id="SSF48371">
    <property type="entry name" value="ARM repeat"/>
    <property type="match status" value="1"/>
</dbReference>
<dbReference type="GO" id="GO:0030089">
    <property type="term" value="C:phycobilisome"/>
    <property type="evidence" value="ECO:0007669"/>
    <property type="project" value="UniProtKB-KW"/>
</dbReference>
<evidence type="ECO:0000256" key="2">
    <source>
        <dbReference type="ARBA" id="ARBA00022738"/>
    </source>
</evidence>
<dbReference type="InterPro" id="IPR011989">
    <property type="entry name" value="ARM-like"/>
</dbReference>
<dbReference type="Proteomes" id="UP000320055">
    <property type="component" value="Unassembled WGS sequence"/>
</dbReference>
<reference evidence="3 4" key="1">
    <citation type="submission" date="2019-01" db="EMBL/GenBank/DDBJ databases">
        <authorList>
            <person name="Brito A."/>
        </authorList>
    </citation>
    <scope>NUCLEOTIDE SEQUENCE [LARGE SCALE GENOMIC DNA]</scope>
    <source>
        <strain evidence="3">1</strain>
    </source>
</reference>
<dbReference type="EMBL" id="CAACVJ010000542">
    <property type="protein sequence ID" value="VEP17302.1"/>
    <property type="molecule type" value="Genomic_DNA"/>
</dbReference>
<evidence type="ECO:0000313" key="4">
    <source>
        <dbReference type="Proteomes" id="UP000320055"/>
    </source>
</evidence>